<keyword evidence="1 4" id="KW-0378">Hydrolase</keyword>
<dbReference type="SUPFAM" id="SSF53474">
    <property type="entry name" value="alpha/beta-Hydrolases"/>
    <property type="match status" value="1"/>
</dbReference>
<feature type="active site" description="Nucleophile" evidence="5">
    <location>
        <position position="313"/>
    </location>
</feature>
<dbReference type="Proteomes" id="UP000288216">
    <property type="component" value="Unassembled WGS sequence"/>
</dbReference>
<comment type="caution">
    <text evidence="6">The sequence shown here is derived from an EMBL/GenBank/DDBJ whole genome shotgun (WGS) entry which is preliminary data.</text>
</comment>
<dbReference type="FunFam" id="3.40.50.1820:FF:000062">
    <property type="entry name" value="Platelet-activating factor acetylhydrolase"/>
    <property type="match status" value="1"/>
</dbReference>
<protein>
    <recommendedName>
        <fullName evidence="4">Platelet-activating factor acetylhydrolase</fullName>
        <ecNumber evidence="4">3.1.1.47</ecNumber>
    </recommendedName>
</protein>
<dbReference type="Pfam" id="PF03403">
    <property type="entry name" value="PAF-AH_p_II"/>
    <property type="match status" value="1"/>
</dbReference>
<evidence type="ECO:0000256" key="5">
    <source>
        <dbReference type="PIRSR" id="PIRSR018169-1"/>
    </source>
</evidence>
<sequence>MLTTNNVYNTELVCTQAGSHGLTEPGRRKTDRAGGFCVRAVPARSLGSCSRQPWIRPPCLKRYIVKRNMGSSGSHHLGIPGGKGPNVVGCVDLMDDHTIQGSFLRLYYPCEQSGKQQQPLWIPRHEYYYGLADFLKYNRTLVDRTLNHLYGSYRVPAEWDAPFKSAGKYPLVIFSHGLGAFRTLYSAICIELASQGFVVAAVEHRDGSASATYYFEEKTKTVNEVGKCTSPALPFDQLQQKWLYYKPHKEGEQEFPFRNVQVHQRAEECIRALKLLTDINLGKPVHNVFPLTFDFTKMKDCLDLHKVAIMGHSFGGATVIDSLSKEHQFGCGVALDAWMFPLEDEVYAKVQKPILFINSEKFQWVANVLKMKRLDTIQRKMITIMGTVHQSFPDFTFLTGTFLGRLFQLKGIIDPHIAIDISNKASLAFLQRHLGLEKDFDQWDPLVDGKGEHIIPGTNIHLPLSDVLQ</sequence>
<organism evidence="6 7">
    <name type="scientific">Scyliorhinus torazame</name>
    <name type="common">Cloudy catshark</name>
    <name type="synonym">Catulus torazame</name>
    <dbReference type="NCBI Taxonomy" id="75743"/>
    <lineage>
        <taxon>Eukaryota</taxon>
        <taxon>Metazoa</taxon>
        <taxon>Chordata</taxon>
        <taxon>Craniata</taxon>
        <taxon>Vertebrata</taxon>
        <taxon>Chondrichthyes</taxon>
        <taxon>Elasmobranchii</taxon>
        <taxon>Galeomorphii</taxon>
        <taxon>Galeoidea</taxon>
        <taxon>Carcharhiniformes</taxon>
        <taxon>Scyliorhinidae</taxon>
        <taxon>Scyliorhinus</taxon>
    </lineage>
</organism>
<evidence type="ECO:0000256" key="2">
    <source>
        <dbReference type="ARBA" id="ARBA00022963"/>
    </source>
</evidence>
<dbReference type="EC" id="3.1.1.47" evidence="4"/>
<keyword evidence="7" id="KW-1185">Reference proteome</keyword>
<dbReference type="OrthoDB" id="2363873at2759"/>
<dbReference type="PANTHER" id="PTHR10272">
    <property type="entry name" value="PLATELET-ACTIVATING FACTOR ACETYLHYDROLASE"/>
    <property type="match status" value="1"/>
</dbReference>
<dbReference type="EMBL" id="BFAA01001483">
    <property type="protein sequence ID" value="GCB66153.1"/>
    <property type="molecule type" value="Genomic_DNA"/>
</dbReference>
<evidence type="ECO:0000256" key="4">
    <source>
        <dbReference type="PIRNR" id="PIRNR018169"/>
    </source>
</evidence>
<keyword evidence="3 4" id="KW-0443">Lipid metabolism</keyword>
<name>A0A401NZ59_SCYTO</name>
<dbReference type="AlphaFoldDB" id="A0A401NZ59"/>
<dbReference type="GO" id="GO:0016042">
    <property type="term" value="P:lipid catabolic process"/>
    <property type="evidence" value="ECO:0007669"/>
    <property type="project" value="UniProtKB-KW"/>
</dbReference>
<evidence type="ECO:0000313" key="7">
    <source>
        <dbReference type="Proteomes" id="UP000288216"/>
    </source>
</evidence>
<dbReference type="OMA" id="DKWPIVV"/>
<evidence type="ECO:0000256" key="3">
    <source>
        <dbReference type="ARBA" id="ARBA00023098"/>
    </source>
</evidence>
<comment type="catalytic activity">
    <reaction evidence="4">
        <text>a 1-O-alkyl-2-acetyl-sn-glycero-3-phosphocholine + H2O = a 1-O-alkyl-sn-glycero-3-phosphocholine + acetate + H(+)</text>
        <dbReference type="Rhea" id="RHEA:17777"/>
        <dbReference type="ChEBI" id="CHEBI:15377"/>
        <dbReference type="ChEBI" id="CHEBI:15378"/>
        <dbReference type="ChEBI" id="CHEBI:30089"/>
        <dbReference type="ChEBI" id="CHEBI:30909"/>
        <dbReference type="ChEBI" id="CHEBI:36707"/>
        <dbReference type="EC" id="3.1.1.47"/>
    </reaction>
</comment>
<feature type="active site" description="Charge relay system" evidence="5">
    <location>
        <position position="389"/>
    </location>
</feature>
<dbReference type="InterPro" id="IPR029058">
    <property type="entry name" value="AB_hydrolase_fold"/>
</dbReference>
<evidence type="ECO:0000256" key="1">
    <source>
        <dbReference type="ARBA" id="ARBA00022801"/>
    </source>
</evidence>
<gene>
    <name evidence="6" type="ORF">scyTo_0004917</name>
</gene>
<evidence type="ECO:0000313" key="6">
    <source>
        <dbReference type="EMBL" id="GCB66153.1"/>
    </source>
</evidence>
<dbReference type="Gene3D" id="3.40.50.1820">
    <property type="entry name" value="alpha/beta hydrolase"/>
    <property type="match status" value="1"/>
</dbReference>
<proteinExistence type="predicted"/>
<dbReference type="InterPro" id="IPR016715">
    <property type="entry name" value="PAF_acetylhydro_eukaryote"/>
</dbReference>
<dbReference type="PANTHER" id="PTHR10272:SF0">
    <property type="entry name" value="PLATELET-ACTIVATING FACTOR ACETYLHYDROLASE"/>
    <property type="match status" value="1"/>
</dbReference>
<accession>A0A401NZ59</accession>
<reference evidence="6 7" key="1">
    <citation type="journal article" date="2018" name="Nat. Ecol. Evol.">
        <title>Shark genomes provide insights into elasmobranch evolution and the origin of vertebrates.</title>
        <authorList>
            <person name="Hara Y"/>
            <person name="Yamaguchi K"/>
            <person name="Onimaru K"/>
            <person name="Kadota M"/>
            <person name="Koyanagi M"/>
            <person name="Keeley SD"/>
            <person name="Tatsumi K"/>
            <person name="Tanaka K"/>
            <person name="Motone F"/>
            <person name="Kageyama Y"/>
            <person name="Nozu R"/>
            <person name="Adachi N"/>
            <person name="Nishimura O"/>
            <person name="Nakagawa R"/>
            <person name="Tanegashima C"/>
            <person name="Kiyatake I"/>
            <person name="Matsumoto R"/>
            <person name="Murakumo K"/>
            <person name="Nishida K"/>
            <person name="Terakita A"/>
            <person name="Kuratani S"/>
            <person name="Sato K"/>
            <person name="Hyodo S Kuraku.S."/>
        </authorList>
    </citation>
    <scope>NUCLEOTIDE SEQUENCE [LARGE SCALE GENOMIC DNA]</scope>
</reference>
<dbReference type="STRING" id="75743.A0A401NZ59"/>
<keyword evidence="2 4" id="KW-0442">Lipid degradation</keyword>
<dbReference type="PIRSF" id="PIRSF018169">
    <property type="entry name" value="PAF_acetylhydrolase"/>
    <property type="match status" value="1"/>
</dbReference>
<dbReference type="GO" id="GO:0003847">
    <property type="term" value="F:1-alkyl-2-acetylglycerophosphocholine esterase activity"/>
    <property type="evidence" value="ECO:0007669"/>
    <property type="project" value="UniProtKB-UniRule"/>
</dbReference>
<feature type="active site" description="Charge relay system" evidence="5">
    <location>
        <position position="336"/>
    </location>
</feature>